<dbReference type="Proteomes" id="UP001472677">
    <property type="component" value="Unassembled WGS sequence"/>
</dbReference>
<gene>
    <name evidence="1" type="ORF">V6N12_016041</name>
</gene>
<name>A0ABR2AD62_9ROSI</name>
<organism evidence="1 2">
    <name type="scientific">Hibiscus sabdariffa</name>
    <name type="common">roselle</name>
    <dbReference type="NCBI Taxonomy" id="183260"/>
    <lineage>
        <taxon>Eukaryota</taxon>
        <taxon>Viridiplantae</taxon>
        <taxon>Streptophyta</taxon>
        <taxon>Embryophyta</taxon>
        <taxon>Tracheophyta</taxon>
        <taxon>Spermatophyta</taxon>
        <taxon>Magnoliopsida</taxon>
        <taxon>eudicotyledons</taxon>
        <taxon>Gunneridae</taxon>
        <taxon>Pentapetalae</taxon>
        <taxon>rosids</taxon>
        <taxon>malvids</taxon>
        <taxon>Malvales</taxon>
        <taxon>Malvaceae</taxon>
        <taxon>Malvoideae</taxon>
        <taxon>Hibiscus</taxon>
    </lineage>
</organism>
<protein>
    <submittedName>
        <fullName evidence="1">Uncharacterized protein</fullName>
    </submittedName>
</protein>
<sequence length="91" mass="10229">MNFDVMKCVTDKNSIDHESVKESQNGLVELRVAVANISKAKISVIKEKESILKEAREKLDFGKLVGVDTIGNVEEIVNDIAEIIEEKEERQ</sequence>
<evidence type="ECO:0000313" key="2">
    <source>
        <dbReference type="Proteomes" id="UP001472677"/>
    </source>
</evidence>
<evidence type="ECO:0000313" key="1">
    <source>
        <dbReference type="EMBL" id="KAK8491113.1"/>
    </source>
</evidence>
<proteinExistence type="predicted"/>
<reference evidence="1 2" key="1">
    <citation type="journal article" date="2024" name="G3 (Bethesda)">
        <title>Genome assembly of Hibiscus sabdariffa L. provides insights into metabolisms of medicinal natural products.</title>
        <authorList>
            <person name="Kim T."/>
        </authorList>
    </citation>
    <scope>NUCLEOTIDE SEQUENCE [LARGE SCALE GENOMIC DNA]</scope>
    <source>
        <strain evidence="1">TK-2024</strain>
        <tissue evidence="1">Old leaves</tissue>
    </source>
</reference>
<comment type="caution">
    <text evidence="1">The sequence shown here is derived from an EMBL/GenBank/DDBJ whole genome shotgun (WGS) entry which is preliminary data.</text>
</comment>
<accession>A0ABR2AD62</accession>
<keyword evidence="2" id="KW-1185">Reference proteome</keyword>
<dbReference type="EMBL" id="JBBPBM010000806">
    <property type="protein sequence ID" value="KAK8491113.1"/>
    <property type="molecule type" value="Genomic_DNA"/>
</dbReference>